<evidence type="ECO:0000256" key="7">
    <source>
        <dbReference type="ARBA" id="ARBA00023049"/>
    </source>
</evidence>
<dbReference type="GO" id="GO:0004222">
    <property type="term" value="F:metalloendopeptidase activity"/>
    <property type="evidence" value="ECO:0007669"/>
    <property type="project" value="InterPro"/>
</dbReference>
<dbReference type="InterPro" id="IPR036365">
    <property type="entry name" value="PGBD-like_sf"/>
</dbReference>
<dbReference type="PIRSF" id="PIRSF001191">
    <property type="entry name" value="Peptidase_M10A_matrix"/>
    <property type="match status" value="1"/>
</dbReference>
<dbReference type="InterPro" id="IPR024079">
    <property type="entry name" value="MetalloPept_cat_dom_sf"/>
</dbReference>
<name>A0A344UBF1_9ACTN</name>
<evidence type="ECO:0000256" key="4">
    <source>
        <dbReference type="ARBA" id="ARBA00022729"/>
    </source>
</evidence>
<evidence type="ECO:0000313" key="10">
    <source>
        <dbReference type="EMBL" id="AXE28222.1"/>
    </source>
</evidence>
<dbReference type="GO" id="GO:0030574">
    <property type="term" value="P:collagen catabolic process"/>
    <property type="evidence" value="ECO:0007669"/>
    <property type="project" value="TreeGrafter"/>
</dbReference>
<keyword evidence="4" id="KW-0732">Signal</keyword>
<protein>
    <recommendedName>
        <fullName evidence="9">Peptidase metallopeptidase domain-containing protein</fullName>
    </recommendedName>
</protein>
<dbReference type="AlphaFoldDB" id="A0A344UBF1"/>
<evidence type="ECO:0000256" key="6">
    <source>
        <dbReference type="ARBA" id="ARBA00022833"/>
    </source>
</evidence>
<dbReference type="PROSITE" id="PS00546">
    <property type="entry name" value="CYSTEINE_SWITCH"/>
    <property type="match status" value="1"/>
</dbReference>
<keyword evidence="3" id="KW-0479">Metal-binding</keyword>
<organism evidence="10 11">
    <name type="scientific">Streptomyces globosus</name>
    <dbReference type="NCBI Taxonomy" id="68209"/>
    <lineage>
        <taxon>Bacteria</taxon>
        <taxon>Bacillati</taxon>
        <taxon>Actinomycetota</taxon>
        <taxon>Actinomycetes</taxon>
        <taxon>Kitasatosporales</taxon>
        <taxon>Streptomycetaceae</taxon>
        <taxon>Streptomyces</taxon>
    </lineage>
</organism>
<dbReference type="Pfam" id="PF00413">
    <property type="entry name" value="Peptidase_M10"/>
    <property type="match status" value="2"/>
</dbReference>
<keyword evidence="11" id="KW-1185">Reference proteome</keyword>
<geneLocation type="plasmid" evidence="10 11">
    <name>unnamed2</name>
</geneLocation>
<dbReference type="KEGG" id="sgz:C0216_32595"/>
<keyword evidence="2" id="KW-0645">Protease</keyword>
<keyword evidence="6" id="KW-0862">Zinc</keyword>
<accession>A0A344UBF1</accession>
<dbReference type="PANTHER" id="PTHR10201">
    <property type="entry name" value="MATRIX METALLOPROTEINASE"/>
    <property type="match status" value="1"/>
</dbReference>
<evidence type="ECO:0000256" key="2">
    <source>
        <dbReference type="ARBA" id="ARBA00022670"/>
    </source>
</evidence>
<proteinExistence type="predicted"/>
<comment type="cofactor">
    <cofactor evidence="1">
        <name>Zn(2+)</name>
        <dbReference type="ChEBI" id="CHEBI:29105"/>
    </cofactor>
</comment>
<keyword evidence="5" id="KW-0378">Hydrolase</keyword>
<dbReference type="GO" id="GO:0006508">
    <property type="term" value="P:proteolysis"/>
    <property type="evidence" value="ECO:0007669"/>
    <property type="project" value="UniProtKB-KW"/>
</dbReference>
<dbReference type="PRINTS" id="PR00138">
    <property type="entry name" value="MATRIXIN"/>
</dbReference>
<keyword evidence="8" id="KW-0865">Zymogen</keyword>
<evidence type="ECO:0000256" key="5">
    <source>
        <dbReference type="ARBA" id="ARBA00022801"/>
    </source>
</evidence>
<evidence type="ECO:0000256" key="1">
    <source>
        <dbReference type="ARBA" id="ARBA00001947"/>
    </source>
</evidence>
<dbReference type="InterPro" id="IPR002477">
    <property type="entry name" value="Peptidoglycan-bd-like"/>
</dbReference>
<dbReference type="GO" id="GO:0008270">
    <property type="term" value="F:zinc ion binding"/>
    <property type="evidence" value="ECO:0007669"/>
    <property type="project" value="InterPro"/>
</dbReference>
<dbReference type="OrthoDB" id="4226197at2"/>
<dbReference type="InterPro" id="IPR021158">
    <property type="entry name" value="Pept_M10A_Zn_BS"/>
</dbReference>
<dbReference type="RefSeq" id="WP_114059382.1">
    <property type="nucleotide sequence ID" value="NZ_CP030864.1"/>
</dbReference>
<dbReference type="InterPro" id="IPR006026">
    <property type="entry name" value="Peptidase_Metallo"/>
</dbReference>
<evidence type="ECO:0000259" key="9">
    <source>
        <dbReference type="SMART" id="SM00235"/>
    </source>
</evidence>
<dbReference type="Pfam" id="PF01471">
    <property type="entry name" value="PG_binding_1"/>
    <property type="match status" value="1"/>
</dbReference>
<dbReference type="SUPFAM" id="SSF55486">
    <property type="entry name" value="Metalloproteases ('zincins'), catalytic domain"/>
    <property type="match status" value="1"/>
</dbReference>
<dbReference type="SUPFAM" id="SSF47090">
    <property type="entry name" value="PGBD-like"/>
    <property type="match status" value="1"/>
</dbReference>
<dbReference type="Proteomes" id="UP000252004">
    <property type="component" value="Plasmid unnamed2"/>
</dbReference>
<dbReference type="PANTHER" id="PTHR10201:SF323">
    <property type="entry name" value="MATRIX METALLOPROTEINASE-21"/>
    <property type="match status" value="1"/>
</dbReference>
<dbReference type="Gene3D" id="3.40.390.10">
    <property type="entry name" value="Collagenase (Catalytic Domain)"/>
    <property type="match status" value="1"/>
</dbReference>
<dbReference type="GO" id="GO:0031012">
    <property type="term" value="C:extracellular matrix"/>
    <property type="evidence" value="ECO:0007669"/>
    <property type="project" value="InterPro"/>
</dbReference>
<evidence type="ECO:0000256" key="8">
    <source>
        <dbReference type="ARBA" id="ARBA00023145"/>
    </source>
</evidence>
<keyword evidence="10" id="KW-0614">Plasmid</keyword>
<gene>
    <name evidence="10" type="ORF">C0216_32595</name>
</gene>
<dbReference type="InterPro" id="IPR021190">
    <property type="entry name" value="Pept_M10A"/>
</dbReference>
<dbReference type="InterPro" id="IPR001818">
    <property type="entry name" value="Pept_M10_metallopeptidase"/>
</dbReference>
<dbReference type="GO" id="GO:0030198">
    <property type="term" value="P:extracellular matrix organization"/>
    <property type="evidence" value="ECO:0007669"/>
    <property type="project" value="TreeGrafter"/>
</dbReference>
<reference evidence="10 11" key="1">
    <citation type="submission" date="2018-01" db="EMBL/GenBank/DDBJ databases">
        <title>Draft genome Sequence of streptomyces globosus LZH-48.</title>
        <authorList>
            <person name="Ran K."/>
            <person name="Li Z."/>
            <person name="Wei S."/>
            <person name="Dong R."/>
        </authorList>
    </citation>
    <scope>NUCLEOTIDE SEQUENCE [LARGE SCALE GENOMIC DNA]</scope>
    <source>
        <strain evidence="10 11">LZH-48</strain>
        <plasmid evidence="10 11">unnamed2</plasmid>
    </source>
</reference>
<evidence type="ECO:0000256" key="3">
    <source>
        <dbReference type="ARBA" id="ARBA00022723"/>
    </source>
</evidence>
<evidence type="ECO:0000313" key="11">
    <source>
        <dbReference type="Proteomes" id="UP000252004"/>
    </source>
</evidence>
<sequence>MPKAPLQPLKRGDHGPEVAALYAYLRRLGYAPYAPRAADQYDEQLAEAVRRYQECFGLEADGETGERTLAQLRRPRCGVPDLLPGAAAVPRAVPTIRAWPRTDLTYGFMRHTSDLTPAQASSAVAQAFATWAAVTPLTFRHLPPPLAASGAVHALALAVRFGPAFDRTQARAVQALTRLYRVDILVGFLVREHGDPPAFLGTPPFDDNAVVLGHAWPPPSAAAPEPFAGDVHFNDAPTWTNRPGLLTDLHAVAVHEIGHALGLGHTTADTDSVMTASGGDGRRELSAADIEAVQRLYGPARWPPDGADGR</sequence>
<feature type="domain" description="Peptidase metallopeptidase" evidence="9">
    <location>
        <begin position="95"/>
        <end position="299"/>
    </location>
</feature>
<dbReference type="SMART" id="SM00235">
    <property type="entry name" value="ZnMc"/>
    <property type="match status" value="1"/>
</dbReference>
<keyword evidence="7" id="KW-0482">Metalloprotease</keyword>
<dbReference type="EMBL" id="CP030864">
    <property type="protein sequence ID" value="AXE28222.1"/>
    <property type="molecule type" value="Genomic_DNA"/>
</dbReference>